<protein>
    <submittedName>
        <fullName evidence="1">Uncharacterized protein</fullName>
    </submittedName>
</protein>
<proteinExistence type="predicted"/>
<gene>
    <name evidence="1" type="ORF">KXQ929_LOCUS30083</name>
</gene>
<accession>A0A819QAS0</accession>
<organism evidence="1 2">
    <name type="scientific">Adineta steineri</name>
    <dbReference type="NCBI Taxonomy" id="433720"/>
    <lineage>
        <taxon>Eukaryota</taxon>
        <taxon>Metazoa</taxon>
        <taxon>Spiralia</taxon>
        <taxon>Gnathifera</taxon>
        <taxon>Rotifera</taxon>
        <taxon>Eurotatoria</taxon>
        <taxon>Bdelloidea</taxon>
        <taxon>Adinetida</taxon>
        <taxon>Adinetidae</taxon>
        <taxon>Adineta</taxon>
    </lineage>
</organism>
<dbReference type="EMBL" id="CAJOBB010003214">
    <property type="protein sequence ID" value="CAF4027635.1"/>
    <property type="molecule type" value="Genomic_DNA"/>
</dbReference>
<evidence type="ECO:0000313" key="2">
    <source>
        <dbReference type="Proteomes" id="UP000663868"/>
    </source>
</evidence>
<reference evidence="1" key="1">
    <citation type="submission" date="2021-02" db="EMBL/GenBank/DDBJ databases">
        <authorList>
            <person name="Nowell W R."/>
        </authorList>
    </citation>
    <scope>NUCLEOTIDE SEQUENCE</scope>
</reference>
<evidence type="ECO:0000313" key="1">
    <source>
        <dbReference type="EMBL" id="CAF4027635.1"/>
    </source>
</evidence>
<sequence>MSKDFVSSVSEATSKLEDYKRQWNYMYMDLNTNMKCVMDKLNHMSNSAVISPIRSNGQEQEWCECKQGVVEPIYEFIIRLRALWIEHTCGLSMKQS</sequence>
<dbReference type="Proteomes" id="UP000663868">
    <property type="component" value="Unassembled WGS sequence"/>
</dbReference>
<comment type="caution">
    <text evidence="1">The sequence shown here is derived from an EMBL/GenBank/DDBJ whole genome shotgun (WGS) entry which is preliminary data.</text>
</comment>
<dbReference type="AlphaFoldDB" id="A0A819QAS0"/>
<name>A0A819QAS0_9BILA</name>